<sequence length="35" mass="3848">MMKFLNGNERATFVIKGFVLNDGGRSTQAAKLLGY</sequence>
<accession>A0A1I1UAW4</accession>
<evidence type="ECO:0000313" key="2">
    <source>
        <dbReference type="Proteomes" id="UP000181976"/>
    </source>
</evidence>
<dbReference type="EMBL" id="FONA01000001">
    <property type="protein sequence ID" value="SFD67909.1"/>
    <property type="molecule type" value="Genomic_DNA"/>
</dbReference>
<gene>
    <name evidence="1" type="ORF">SAMN05444380_1013</name>
</gene>
<dbReference type="Proteomes" id="UP000181976">
    <property type="component" value="Unassembled WGS sequence"/>
</dbReference>
<reference evidence="1 2" key="1">
    <citation type="submission" date="2016-10" db="EMBL/GenBank/DDBJ databases">
        <authorList>
            <person name="de Groot N.N."/>
        </authorList>
    </citation>
    <scope>NUCLEOTIDE SEQUENCE [LARGE SCALE GENOMIC DNA]</scope>
    <source>
        <strain evidence="1 2">DSM 19012</strain>
    </source>
</reference>
<organism evidence="1 2">
    <name type="scientific">Thermophagus xiamenensis</name>
    <dbReference type="NCBI Taxonomy" id="385682"/>
    <lineage>
        <taxon>Bacteria</taxon>
        <taxon>Pseudomonadati</taxon>
        <taxon>Bacteroidota</taxon>
        <taxon>Bacteroidia</taxon>
        <taxon>Marinilabiliales</taxon>
        <taxon>Marinilabiliaceae</taxon>
        <taxon>Thermophagus</taxon>
    </lineage>
</organism>
<dbReference type="InParanoid" id="A0A1I1UAW4"/>
<evidence type="ECO:0000313" key="1">
    <source>
        <dbReference type="EMBL" id="SFD67909.1"/>
    </source>
</evidence>
<name>A0A1I1UAW4_9BACT</name>
<dbReference type="AlphaFoldDB" id="A0A1I1UAW4"/>
<proteinExistence type="predicted"/>
<keyword evidence="2" id="KW-1185">Reference proteome</keyword>
<protein>
    <submittedName>
        <fullName evidence="1">Uncharacterized protein</fullName>
    </submittedName>
</protein>